<evidence type="ECO:0000256" key="1">
    <source>
        <dbReference type="ARBA" id="ARBA00023015"/>
    </source>
</evidence>
<dbReference type="PRINTS" id="PR00032">
    <property type="entry name" value="HTHARAC"/>
</dbReference>
<name>A0A197ZWA5_9BACL</name>
<dbReference type="STRING" id="1850517.A8708_06325"/>
<evidence type="ECO:0000313" key="5">
    <source>
        <dbReference type="EMBL" id="OAS13474.1"/>
    </source>
</evidence>
<evidence type="ECO:0000259" key="4">
    <source>
        <dbReference type="PROSITE" id="PS01124"/>
    </source>
</evidence>
<dbReference type="PROSITE" id="PS01124">
    <property type="entry name" value="HTH_ARAC_FAMILY_2"/>
    <property type="match status" value="1"/>
</dbReference>
<dbReference type="RefSeq" id="WP_068671145.1">
    <property type="nucleotide sequence ID" value="NZ_LYPB01000093.1"/>
</dbReference>
<dbReference type="Pfam" id="PF02311">
    <property type="entry name" value="AraC_binding"/>
    <property type="match status" value="1"/>
</dbReference>
<organism evidence="5 6">
    <name type="scientific">Paenibacillus oryzisoli</name>
    <dbReference type="NCBI Taxonomy" id="1850517"/>
    <lineage>
        <taxon>Bacteria</taxon>
        <taxon>Bacillati</taxon>
        <taxon>Bacillota</taxon>
        <taxon>Bacilli</taxon>
        <taxon>Bacillales</taxon>
        <taxon>Paenibacillaceae</taxon>
        <taxon>Paenibacillus</taxon>
    </lineage>
</organism>
<dbReference type="GO" id="GO:0043565">
    <property type="term" value="F:sequence-specific DNA binding"/>
    <property type="evidence" value="ECO:0007669"/>
    <property type="project" value="InterPro"/>
</dbReference>
<dbReference type="InterPro" id="IPR018060">
    <property type="entry name" value="HTH_AraC"/>
</dbReference>
<proteinExistence type="predicted"/>
<keyword evidence="1" id="KW-0805">Transcription regulation</keyword>
<dbReference type="Proteomes" id="UP000078454">
    <property type="component" value="Unassembled WGS sequence"/>
</dbReference>
<dbReference type="SUPFAM" id="SSF51215">
    <property type="entry name" value="Regulatory protein AraC"/>
    <property type="match status" value="1"/>
</dbReference>
<dbReference type="PROSITE" id="PS00041">
    <property type="entry name" value="HTH_ARAC_FAMILY_1"/>
    <property type="match status" value="1"/>
</dbReference>
<dbReference type="AlphaFoldDB" id="A0A197ZWA5"/>
<dbReference type="InterPro" id="IPR018062">
    <property type="entry name" value="HTH_AraC-typ_CS"/>
</dbReference>
<dbReference type="SMART" id="SM00342">
    <property type="entry name" value="HTH_ARAC"/>
    <property type="match status" value="1"/>
</dbReference>
<feature type="domain" description="HTH araC/xylS-type" evidence="4">
    <location>
        <begin position="192"/>
        <end position="290"/>
    </location>
</feature>
<dbReference type="InterPro" id="IPR020449">
    <property type="entry name" value="Tscrpt_reg_AraC-type_HTH"/>
</dbReference>
<dbReference type="GO" id="GO:0003700">
    <property type="term" value="F:DNA-binding transcription factor activity"/>
    <property type="evidence" value="ECO:0007669"/>
    <property type="project" value="InterPro"/>
</dbReference>
<dbReference type="Pfam" id="PF12833">
    <property type="entry name" value="HTH_18"/>
    <property type="match status" value="1"/>
</dbReference>
<evidence type="ECO:0000256" key="2">
    <source>
        <dbReference type="ARBA" id="ARBA00023125"/>
    </source>
</evidence>
<evidence type="ECO:0000256" key="3">
    <source>
        <dbReference type="ARBA" id="ARBA00023163"/>
    </source>
</evidence>
<sequence length="294" mass="34680">MTRFDNESYLEAYEFPFHLEQYTFRKKESVKPHSHEFVEFVYVVEGSGRHSYAGSEYLIQEGDVFVIEPDVEHAYFVDEHLIVYNILFAPSILSHELQTLSNVTSFVDFFYVEPFLRQSVHFQSHLRLNPHQRIEMKQLLDRILSEYTEKMLGYRLLVKTRLIEMFVFLSRCYDQMLHKPMTALASEHKIIERVAEFIELHHANPLSLAQVSQMCGMSQSAFTSRFKLYMGKTFIEFRNEIRIRIAKELMLSTNSNILQIAQEVGFDDLSFFNKLFKQMHGISPGKFRKSQKAD</sequence>
<dbReference type="InterPro" id="IPR003313">
    <property type="entry name" value="AraC-bd"/>
</dbReference>
<dbReference type="EMBL" id="LYPB01000093">
    <property type="protein sequence ID" value="OAS13474.1"/>
    <property type="molecule type" value="Genomic_DNA"/>
</dbReference>
<accession>A0A197ZWA5</accession>
<keyword evidence="2" id="KW-0238">DNA-binding</keyword>
<evidence type="ECO:0000313" key="6">
    <source>
        <dbReference type="Proteomes" id="UP000078454"/>
    </source>
</evidence>
<protein>
    <recommendedName>
        <fullName evidence="4">HTH araC/xylS-type domain-containing protein</fullName>
    </recommendedName>
</protein>
<dbReference type="SUPFAM" id="SSF46689">
    <property type="entry name" value="Homeodomain-like"/>
    <property type="match status" value="2"/>
</dbReference>
<comment type="caution">
    <text evidence="5">The sequence shown here is derived from an EMBL/GenBank/DDBJ whole genome shotgun (WGS) entry which is preliminary data.</text>
</comment>
<reference evidence="5 6" key="1">
    <citation type="submission" date="2016-05" db="EMBL/GenBank/DDBJ databases">
        <title>Paenibacillus sp. 1ZS3-15 nov., isolated from the rhizosphere soil.</title>
        <authorList>
            <person name="Zhang X.X."/>
            <person name="Zhang J."/>
        </authorList>
    </citation>
    <scope>NUCLEOTIDE SEQUENCE [LARGE SCALE GENOMIC DNA]</scope>
    <source>
        <strain evidence="5 6">1ZS3-15</strain>
    </source>
</reference>
<keyword evidence="6" id="KW-1185">Reference proteome</keyword>
<keyword evidence="3" id="KW-0804">Transcription</keyword>
<dbReference type="PANTHER" id="PTHR43280">
    <property type="entry name" value="ARAC-FAMILY TRANSCRIPTIONAL REGULATOR"/>
    <property type="match status" value="1"/>
</dbReference>
<dbReference type="OrthoDB" id="9791615at2"/>
<gene>
    <name evidence="5" type="ORF">A8708_06325</name>
</gene>
<dbReference type="Gene3D" id="2.60.120.10">
    <property type="entry name" value="Jelly Rolls"/>
    <property type="match status" value="1"/>
</dbReference>
<dbReference type="PANTHER" id="PTHR43280:SF28">
    <property type="entry name" value="HTH-TYPE TRANSCRIPTIONAL ACTIVATOR RHAS"/>
    <property type="match status" value="1"/>
</dbReference>
<dbReference type="InterPro" id="IPR014710">
    <property type="entry name" value="RmlC-like_jellyroll"/>
</dbReference>
<dbReference type="Gene3D" id="1.10.10.60">
    <property type="entry name" value="Homeodomain-like"/>
    <property type="match status" value="2"/>
</dbReference>
<dbReference type="InterPro" id="IPR037923">
    <property type="entry name" value="HTH-like"/>
</dbReference>
<dbReference type="InterPro" id="IPR009057">
    <property type="entry name" value="Homeodomain-like_sf"/>
</dbReference>